<evidence type="ECO:0000313" key="6">
    <source>
        <dbReference type="Proteomes" id="UP000239415"/>
    </source>
</evidence>
<proteinExistence type="predicted"/>
<gene>
    <name evidence="5" type="ORF">CLV67_104189</name>
</gene>
<evidence type="ECO:0000313" key="5">
    <source>
        <dbReference type="EMBL" id="PRX22661.1"/>
    </source>
</evidence>
<name>A0A2T0KGV7_9ACTN</name>
<keyword evidence="2 5" id="KW-0808">Transferase</keyword>
<dbReference type="EMBL" id="PVMZ01000004">
    <property type="protein sequence ID" value="PRX22661.1"/>
    <property type="molecule type" value="Genomic_DNA"/>
</dbReference>
<organism evidence="5 6">
    <name type="scientific">Actinoplanes italicus</name>
    <dbReference type="NCBI Taxonomy" id="113567"/>
    <lineage>
        <taxon>Bacteria</taxon>
        <taxon>Bacillati</taxon>
        <taxon>Actinomycetota</taxon>
        <taxon>Actinomycetes</taxon>
        <taxon>Micromonosporales</taxon>
        <taxon>Micromonosporaceae</taxon>
        <taxon>Actinoplanes</taxon>
    </lineage>
</organism>
<reference evidence="5 6" key="1">
    <citation type="submission" date="2018-03" db="EMBL/GenBank/DDBJ databases">
        <title>Genomic Encyclopedia of Archaeal and Bacterial Type Strains, Phase II (KMG-II): from individual species to whole genera.</title>
        <authorList>
            <person name="Goeker M."/>
        </authorList>
    </citation>
    <scope>NUCLEOTIDE SEQUENCE [LARGE SCALE GENOMIC DNA]</scope>
    <source>
        <strain evidence="5 6">DSM 43146</strain>
    </source>
</reference>
<dbReference type="CDD" id="cd02440">
    <property type="entry name" value="AdoMet_MTases"/>
    <property type="match status" value="1"/>
</dbReference>
<dbReference type="PANTHER" id="PTHR43464:SF19">
    <property type="entry name" value="UBIQUINONE BIOSYNTHESIS O-METHYLTRANSFERASE, MITOCHONDRIAL"/>
    <property type="match status" value="1"/>
</dbReference>
<dbReference type="AlphaFoldDB" id="A0A2T0KGV7"/>
<keyword evidence="6" id="KW-1185">Reference proteome</keyword>
<feature type="domain" description="Methyltransferase" evidence="4">
    <location>
        <begin position="47"/>
        <end position="136"/>
    </location>
</feature>
<keyword evidence="1 5" id="KW-0489">Methyltransferase</keyword>
<dbReference type="GO" id="GO:0008168">
    <property type="term" value="F:methyltransferase activity"/>
    <property type="evidence" value="ECO:0007669"/>
    <property type="project" value="UniProtKB-KW"/>
</dbReference>
<dbReference type="InterPro" id="IPR041698">
    <property type="entry name" value="Methyltransf_25"/>
</dbReference>
<keyword evidence="3" id="KW-0949">S-adenosyl-L-methionine</keyword>
<evidence type="ECO:0000256" key="2">
    <source>
        <dbReference type="ARBA" id="ARBA00022679"/>
    </source>
</evidence>
<comment type="caution">
    <text evidence="5">The sequence shown here is derived from an EMBL/GenBank/DDBJ whole genome shotgun (WGS) entry which is preliminary data.</text>
</comment>
<dbReference type="SUPFAM" id="SSF53335">
    <property type="entry name" value="S-adenosyl-L-methionine-dependent methyltransferases"/>
    <property type="match status" value="1"/>
</dbReference>
<dbReference type="Gene3D" id="3.40.50.150">
    <property type="entry name" value="Vaccinia Virus protein VP39"/>
    <property type="match status" value="1"/>
</dbReference>
<evidence type="ECO:0000256" key="1">
    <source>
        <dbReference type="ARBA" id="ARBA00022603"/>
    </source>
</evidence>
<protein>
    <submittedName>
        <fullName evidence="5">Methyltransferase family protein</fullName>
    </submittedName>
</protein>
<dbReference type="Pfam" id="PF13649">
    <property type="entry name" value="Methyltransf_25"/>
    <property type="match status" value="1"/>
</dbReference>
<accession>A0A2T0KGV7</accession>
<sequence>MSNIVAGVPDLKFAHPRLAAVYDTFDGDRGDLGAYEEIVAESGAGSVLDVGCGTGCLALRLAAKGLRVTGVDPAEASLQVAKGKPGGGTVEWRAEIPSGEVFDLAVMTGNVAQVFLGDDEWAAVLRDIHAVLRPGGWLVFETRRPEYRAWDEWAARSEPVVREVPGVGLVEQRFELTSVRLPLVSFRDTYTFADGEVLTSESTLRFRDRDELDAGVTAAGFRVVEVRQAPDRPARERVLLCEKP</sequence>
<dbReference type="InterPro" id="IPR029063">
    <property type="entry name" value="SAM-dependent_MTases_sf"/>
</dbReference>
<dbReference type="GO" id="GO:0032259">
    <property type="term" value="P:methylation"/>
    <property type="evidence" value="ECO:0007669"/>
    <property type="project" value="UniProtKB-KW"/>
</dbReference>
<evidence type="ECO:0000256" key="3">
    <source>
        <dbReference type="ARBA" id="ARBA00022691"/>
    </source>
</evidence>
<dbReference type="PANTHER" id="PTHR43464">
    <property type="entry name" value="METHYLTRANSFERASE"/>
    <property type="match status" value="1"/>
</dbReference>
<dbReference type="Proteomes" id="UP000239415">
    <property type="component" value="Unassembled WGS sequence"/>
</dbReference>
<evidence type="ECO:0000259" key="4">
    <source>
        <dbReference type="Pfam" id="PF13649"/>
    </source>
</evidence>